<protein>
    <submittedName>
        <fullName evidence="1">Endothelin-converting enzyme 1 protein</fullName>
        <ecNumber evidence="1">3.4.24.71</ecNumber>
    </submittedName>
</protein>
<accession>A0ACB7W6M7</accession>
<name>A0ACB7W6M7_DIOAL</name>
<dbReference type="EMBL" id="CM037015">
    <property type="protein sequence ID" value="KAH7683108.1"/>
    <property type="molecule type" value="Genomic_DNA"/>
</dbReference>
<dbReference type="EC" id="3.4.24.71" evidence="1"/>
<dbReference type="Proteomes" id="UP000827976">
    <property type="component" value="Chromosome 5"/>
</dbReference>
<evidence type="ECO:0000313" key="2">
    <source>
        <dbReference type="Proteomes" id="UP000827976"/>
    </source>
</evidence>
<keyword evidence="1" id="KW-0378">Hydrolase</keyword>
<sequence>MAKRSGGGGEDIFEALQDFTSKENWDKFFTLRGSGDYFEWYANWRSIEAPLLSLLSGSGGTDLRILVPGCGSSSVSEKLYDAGYRQITNIDFSKVVVSDMLRRNVRSRPEMRWRVMDMTEMQFADGSFDIVLDKGGLDALMEPGVGSKLGSKYLKEVKRVLKLGGKYLCLTLAESHVIGLIFTKFRFGWETSISAMPHEPGGGRFQTFLVTIVKENLDRLNPVISSFDESFLDYDTAQVSALVSLMENENKIREKTSCAHDILYNLEDLLLGAKGNIKELQPGRRCSLILGEQGDSLHSYKTVILDAKQQPDPFLYHCGVFIVPKIRAHEWLFTSEEGQWLVVGSSKAARLIMIFLDSSHSLASMDDIQKDLSPLVKTVAPGEPADEAKIPFMMANDGVKQRSIVKQVTSPVTGPIIVEDVVYENSNGDNSISTVSDAKIFRRLTFERSSGLVQSEALLRKESSQMHPSEEEKKRSVISSKSRKKGGKKRSDSRNSPHGSSGNYEVDHTILASSYHSGIICGFALIASSLESASSLRKKVKTVIIGLGAGLLPMFLHGCLPFLDIEVVELDPVIFDLAKDCFGFVEDKELKVHIGDGIKFIQDSNISGSSKAVVQDEKRDSDANAQDGFAGIKILIIDADSSDLRQFRVDLPSHRFHRRTIPFICQEISIRRSLCGKFSFKIYWNQRNCDFKN</sequence>
<organism evidence="1 2">
    <name type="scientific">Dioscorea alata</name>
    <name type="common">Purple yam</name>
    <dbReference type="NCBI Taxonomy" id="55571"/>
    <lineage>
        <taxon>Eukaryota</taxon>
        <taxon>Viridiplantae</taxon>
        <taxon>Streptophyta</taxon>
        <taxon>Embryophyta</taxon>
        <taxon>Tracheophyta</taxon>
        <taxon>Spermatophyta</taxon>
        <taxon>Magnoliopsida</taxon>
        <taxon>Liliopsida</taxon>
        <taxon>Dioscoreales</taxon>
        <taxon>Dioscoreaceae</taxon>
        <taxon>Dioscorea</taxon>
    </lineage>
</organism>
<evidence type="ECO:0000313" key="1">
    <source>
        <dbReference type="EMBL" id="KAH7683108.1"/>
    </source>
</evidence>
<gene>
    <name evidence="1" type="ORF">IHE45_05G161600</name>
</gene>
<keyword evidence="2" id="KW-1185">Reference proteome</keyword>
<reference evidence="2" key="1">
    <citation type="journal article" date="2022" name="Nat. Commun.">
        <title>Chromosome evolution and the genetic basis of agronomically important traits in greater yam.</title>
        <authorList>
            <person name="Bredeson J.V."/>
            <person name="Lyons J.B."/>
            <person name="Oniyinde I.O."/>
            <person name="Okereke N.R."/>
            <person name="Kolade O."/>
            <person name="Nnabue I."/>
            <person name="Nwadili C.O."/>
            <person name="Hribova E."/>
            <person name="Parker M."/>
            <person name="Nwogha J."/>
            <person name="Shu S."/>
            <person name="Carlson J."/>
            <person name="Kariba R."/>
            <person name="Muthemba S."/>
            <person name="Knop K."/>
            <person name="Barton G.J."/>
            <person name="Sherwood A.V."/>
            <person name="Lopez-Montes A."/>
            <person name="Asiedu R."/>
            <person name="Jamnadass R."/>
            <person name="Muchugi A."/>
            <person name="Goodstein D."/>
            <person name="Egesi C.N."/>
            <person name="Featherston J."/>
            <person name="Asfaw A."/>
            <person name="Simpson G.G."/>
            <person name="Dolezel J."/>
            <person name="Hendre P.S."/>
            <person name="Van Deynze A."/>
            <person name="Kumar P.L."/>
            <person name="Obidiegwu J.E."/>
            <person name="Bhattacharjee R."/>
            <person name="Rokhsar D.S."/>
        </authorList>
    </citation>
    <scope>NUCLEOTIDE SEQUENCE [LARGE SCALE GENOMIC DNA]</scope>
    <source>
        <strain evidence="2">cv. TDa95/00328</strain>
    </source>
</reference>
<comment type="caution">
    <text evidence="1">The sequence shown here is derived from an EMBL/GenBank/DDBJ whole genome shotgun (WGS) entry which is preliminary data.</text>
</comment>
<proteinExistence type="predicted"/>